<sequence>MNTSACRLRPSAAASSAERTKPLSRETTVPAAITALLASTARSVASAEASDAGAVALAGAGGAGAVGGAGGTGAGARSSSGGVGRVGGTPAR</sequence>
<dbReference type="EMBL" id="BAABKG010000001">
    <property type="protein sequence ID" value="GAA5140617.1"/>
    <property type="molecule type" value="Genomic_DNA"/>
</dbReference>
<comment type="caution">
    <text evidence="2">The sequence shown here is derived from an EMBL/GenBank/DDBJ whole genome shotgun (WGS) entry which is preliminary data.</text>
</comment>
<name>A0ABP9P4D3_9ACTN</name>
<evidence type="ECO:0000313" key="2">
    <source>
        <dbReference type="EMBL" id="GAA5140617.1"/>
    </source>
</evidence>
<reference evidence="3" key="1">
    <citation type="journal article" date="2019" name="Int. J. Syst. Evol. Microbiol.">
        <title>The Global Catalogue of Microorganisms (GCM) 10K type strain sequencing project: providing services to taxonomists for standard genome sequencing and annotation.</title>
        <authorList>
            <consortium name="The Broad Institute Genomics Platform"/>
            <consortium name="The Broad Institute Genome Sequencing Center for Infectious Disease"/>
            <person name="Wu L."/>
            <person name="Ma J."/>
        </authorList>
    </citation>
    <scope>NUCLEOTIDE SEQUENCE [LARGE SCALE GENOMIC DNA]</scope>
    <source>
        <strain evidence="3">JCM 18459</strain>
    </source>
</reference>
<feature type="compositionally biased region" description="Gly residues" evidence="1">
    <location>
        <begin position="81"/>
        <end position="92"/>
    </location>
</feature>
<accession>A0ABP9P4D3</accession>
<dbReference type="Proteomes" id="UP001500221">
    <property type="component" value="Unassembled WGS sequence"/>
</dbReference>
<evidence type="ECO:0000256" key="1">
    <source>
        <dbReference type="SAM" id="MobiDB-lite"/>
    </source>
</evidence>
<evidence type="ECO:0000313" key="3">
    <source>
        <dbReference type="Proteomes" id="UP001500221"/>
    </source>
</evidence>
<protein>
    <submittedName>
        <fullName evidence="2">Uncharacterized protein</fullName>
    </submittedName>
</protein>
<keyword evidence="3" id="KW-1185">Reference proteome</keyword>
<proteinExistence type="predicted"/>
<gene>
    <name evidence="2" type="ORF">GCM10023340_01030</name>
</gene>
<feature type="region of interest" description="Disordered" evidence="1">
    <location>
        <begin position="1"/>
        <end position="26"/>
    </location>
</feature>
<organism evidence="2 3">
    <name type="scientific">Nocardioides marinquilinus</name>
    <dbReference type="NCBI Taxonomy" id="1210400"/>
    <lineage>
        <taxon>Bacteria</taxon>
        <taxon>Bacillati</taxon>
        <taxon>Actinomycetota</taxon>
        <taxon>Actinomycetes</taxon>
        <taxon>Propionibacteriales</taxon>
        <taxon>Nocardioidaceae</taxon>
        <taxon>Nocardioides</taxon>
    </lineage>
</organism>
<feature type="region of interest" description="Disordered" evidence="1">
    <location>
        <begin position="67"/>
        <end position="92"/>
    </location>
</feature>